<dbReference type="Pfam" id="PF01189">
    <property type="entry name" value="Methyltr_RsmB-F"/>
    <property type="match status" value="1"/>
</dbReference>
<evidence type="ECO:0000256" key="4">
    <source>
        <dbReference type="ARBA" id="ARBA00022884"/>
    </source>
</evidence>
<comment type="similarity">
    <text evidence="5">Belongs to the class I-like SAM-binding methyltransferase superfamily. RsmB/NOP family.</text>
</comment>
<dbReference type="PROSITE" id="PS51686">
    <property type="entry name" value="SAM_MT_RSMB_NOP"/>
    <property type="match status" value="1"/>
</dbReference>
<evidence type="ECO:0000256" key="2">
    <source>
        <dbReference type="ARBA" id="ARBA00022679"/>
    </source>
</evidence>
<dbReference type="Gene3D" id="3.40.50.150">
    <property type="entry name" value="Vaccinia Virus protein VP39"/>
    <property type="match status" value="1"/>
</dbReference>
<evidence type="ECO:0000313" key="8">
    <source>
        <dbReference type="Proteomes" id="UP001556653"/>
    </source>
</evidence>
<feature type="active site" description="Nucleophile" evidence="5">
    <location>
        <position position="235"/>
    </location>
</feature>
<dbReference type="InterPro" id="IPR023267">
    <property type="entry name" value="RCMT"/>
</dbReference>
<proteinExistence type="inferred from homology"/>
<dbReference type="InterPro" id="IPR001678">
    <property type="entry name" value="MeTrfase_RsmB-F_NOP2_dom"/>
</dbReference>
<dbReference type="SUPFAM" id="SSF53335">
    <property type="entry name" value="S-adenosyl-L-methionine-dependent methyltransferases"/>
    <property type="match status" value="1"/>
</dbReference>
<dbReference type="GO" id="GO:0032259">
    <property type="term" value="P:methylation"/>
    <property type="evidence" value="ECO:0007669"/>
    <property type="project" value="UniProtKB-KW"/>
</dbReference>
<dbReference type="GO" id="GO:0008168">
    <property type="term" value="F:methyltransferase activity"/>
    <property type="evidence" value="ECO:0007669"/>
    <property type="project" value="UniProtKB-KW"/>
</dbReference>
<dbReference type="EMBL" id="JBAKFJ010000001">
    <property type="protein sequence ID" value="MEX0386352.1"/>
    <property type="molecule type" value="Genomic_DNA"/>
</dbReference>
<organism evidence="7 8">
    <name type="scientific">Spiribacter onubensis</name>
    <dbReference type="NCBI Taxonomy" id="3122420"/>
    <lineage>
        <taxon>Bacteria</taxon>
        <taxon>Pseudomonadati</taxon>
        <taxon>Pseudomonadota</taxon>
        <taxon>Gammaproteobacteria</taxon>
        <taxon>Chromatiales</taxon>
        <taxon>Ectothiorhodospiraceae</taxon>
        <taxon>Spiribacter</taxon>
    </lineage>
</organism>
<keyword evidence="2 5" id="KW-0808">Transferase</keyword>
<dbReference type="InterPro" id="IPR027391">
    <property type="entry name" value="Nol1_Nop2_Fmu_2"/>
</dbReference>
<dbReference type="Gene3D" id="3.30.70.1170">
    <property type="entry name" value="Sun protein, domain 3"/>
    <property type="match status" value="1"/>
</dbReference>
<dbReference type="PANTHER" id="PTHR22807:SF30">
    <property type="entry name" value="28S RRNA (CYTOSINE(4447)-C(5))-METHYLTRANSFERASE-RELATED"/>
    <property type="match status" value="1"/>
</dbReference>
<evidence type="ECO:0000313" key="7">
    <source>
        <dbReference type="EMBL" id="MEX0386352.1"/>
    </source>
</evidence>
<keyword evidence="8" id="KW-1185">Reference proteome</keyword>
<dbReference type="InterPro" id="IPR029063">
    <property type="entry name" value="SAM-dependent_MTases_sf"/>
</dbReference>
<dbReference type="PRINTS" id="PR02008">
    <property type="entry name" value="RCMTFAMILY"/>
</dbReference>
<accession>A0ABV3S8A8</accession>
<dbReference type="CDD" id="cd02440">
    <property type="entry name" value="AdoMet_MTases"/>
    <property type="match status" value="1"/>
</dbReference>
<feature type="binding site" evidence="5">
    <location>
        <position position="134"/>
    </location>
    <ligand>
        <name>S-adenosyl-L-methionine</name>
        <dbReference type="ChEBI" id="CHEBI:59789"/>
    </ligand>
</feature>
<dbReference type="EC" id="2.1.1.-" evidence="7"/>
<comment type="caution">
    <text evidence="5">Lacks conserved residue(s) required for the propagation of feature annotation.</text>
</comment>
<feature type="binding site" evidence="5">
    <location>
        <begin position="110"/>
        <end position="116"/>
    </location>
    <ligand>
        <name>S-adenosyl-L-methionine</name>
        <dbReference type="ChEBI" id="CHEBI:59789"/>
    </ligand>
</feature>
<comment type="caution">
    <text evidence="7">The sequence shown here is derived from an EMBL/GenBank/DDBJ whole genome shotgun (WGS) entry which is preliminary data.</text>
</comment>
<feature type="binding site" evidence="5">
    <location>
        <position position="178"/>
    </location>
    <ligand>
        <name>S-adenosyl-L-methionine</name>
        <dbReference type="ChEBI" id="CHEBI:59789"/>
    </ligand>
</feature>
<keyword evidence="4 5" id="KW-0694">RNA-binding</keyword>
<keyword evidence="1 5" id="KW-0489">Methyltransferase</keyword>
<dbReference type="PANTHER" id="PTHR22807">
    <property type="entry name" value="NOP2 YEAST -RELATED NOL1/NOP2/FMU SUN DOMAIN-CONTAINING"/>
    <property type="match status" value="1"/>
</dbReference>
<sequence>MSPADALRRYRGICPDWSGFAAALAHPQPVSLRTHPERINPAELINLLADAGLHASPVDWDAASIRLSPDASPGRHWGYFAGLFQVQEEAAQLPVRLLDPQPDERMLDLCAAPGNKTAQMALAMDNRGLVVANELQSARLPALRQLVRRLGLRNVLIHRGAGESLPGATGPYDGVLVDAPCSGEGTWRKYRRQRRGMARQVDENERDDLAARQMRLLDRAVGLCRAGGRIVYSTCTYAPEENEAVVDAILRRHGDDLSVEMASVEGFPVSEGVTEWAGQRFDPRLARALRVWPGITDTGGFFVAVLRRGGASGAATAGSGGAGAPDECRGWPAHPATDALLSRFDIDSAKLRGLETGPDGGRYLHYRVAGHHWPTRPSPDAFGLAAIGLQVKPVKPTTALALWLAPAATRNRVALDAAQTAAFLQRQPVPLDQAQAITPLDGPGFILVTHAGHGLGVARLNRQGQLESQFPKAWVTPTAGFPVAG</sequence>
<evidence type="ECO:0000256" key="3">
    <source>
        <dbReference type="ARBA" id="ARBA00022691"/>
    </source>
</evidence>
<name>A0ABV3S8A8_9GAMM</name>
<evidence type="ECO:0000256" key="1">
    <source>
        <dbReference type="ARBA" id="ARBA00022603"/>
    </source>
</evidence>
<protein>
    <submittedName>
        <fullName evidence="7">RsmB/NOP family class I SAM-dependent RNA methyltransferase</fullName>
        <ecNumber evidence="7">2.1.1.-</ecNumber>
    </submittedName>
</protein>
<evidence type="ECO:0000259" key="6">
    <source>
        <dbReference type="PROSITE" id="PS51686"/>
    </source>
</evidence>
<keyword evidence="3 5" id="KW-0949">S-adenosyl-L-methionine</keyword>
<feature type="domain" description="SAM-dependent MTase RsmB/NOP-type" evidence="6">
    <location>
        <begin position="20"/>
        <end position="309"/>
    </location>
</feature>
<dbReference type="Proteomes" id="UP001556653">
    <property type="component" value="Unassembled WGS sequence"/>
</dbReference>
<reference evidence="7 8" key="1">
    <citation type="submission" date="2024-02" db="EMBL/GenBank/DDBJ databases">
        <title>New especies of Spiribacter isolated from saline water.</title>
        <authorList>
            <person name="Leon M.J."/>
            <person name="De La Haba R."/>
            <person name="Sanchez-Porro C."/>
            <person name="Ventosa A."/>
        </authorList>
    </citation>
    <scope>NUCLEOTIDE SEQUENCE [LARGE SCALE GENOMIC DNA]</scope>
    <source>
        <strain evidence="8">ag22IC4-227</strain>
    </source>
</reference>
<dbReference type="InterPro" id="IPR049560">
    <property type="entry name" value="MeTrfase_RsmB-F_NOP2_cat"/>
</dbReference>
<evidence type="ECO:0000256" key="5">
    <source>
        <dbReference type="PROSITE-ProRule" id="PRU01023"/>
    </source>
</evidence>
<gene>
    <name evidence="7" type="ORF">V6X64_04980</name>
</gene>
<dbReference type="Pfam" id="PF13636">
    <property type="entry name" value="Methyltranf_PUA"/>
    <property type="match status" value="1"/>
</dbReference>